<dbReference type="RefSeq" id="WP_038692917.1">
    <property type="nucleotide sequence ID" value="NZ_CP009286.1"/>
</dbReference>
<dbReference type="EMBL" id="CP009286">
    <property type="protein sequence ID" value="AIQ61865.1"/>
    <property type="molecule type" value="Genomic_DNA"/>
</dbReference>
<evidence type="ECO:0000313" key="1">
    <source>
        <dbReference type="EMBL" id="AIQ61865.1"/>
    </source>
</evidence>
<proteinExistence type="predicted"/>
<dbReference type="AlphaFoldDB" id="A0A089LP46"/>
<evidence type="ECO:0000313" key="2">
    <source>
        <dbReference type="Proteomes" id="UP000029507"/>
    </source>
</evidence>
<keyword evidence="2" id="KW-1185">Reference proteome</keyword>
<accession>A0A089LP46</accession>
<name>A0A089LP46_9BACL</name>
<dbReference type="OrthoDB" id="2087266at2"/>
<dbReference type="HOGENOM" id="CLU_102135_0_0_9"/>
<sequence length="213" mass="23319">MFSVKDMLKRLPDTYNKDPNSDLGKLIGNLHEQLAAIGDALETVRDWRDIDAAKGTTLDRIGTNIVQPRGAATDEVYRVLLKSKIARNLSKTDVNTIIKVLALALDCDYSDIRIQEKFDDPEDPEPAAINLIRVPTQRLNEVGMSPFQFARIVQKTVAAGVRVALIELAGTFTLSSQYDALETSALGLADIDMTTGGTLGEVYLPGDDYPLPI</sequence>
<dbReference type="STRING" id="169760.PSTEL_00705"/>
<reference evidence="1 2" key="1">
    <citation type="submission" date="2014-08" db="EMBL/GenBank/DDBJ databases">
        <title>Comparative genomics of the Paenibacillus odorifer group.</title>
        <authorList>
            <person name="den Bakker H.C."/>
            <person name="Tsai Y.-C."/>
            <person name="Martin N."/>
            <person name="Korlach J."/>
            <person name="Wiedmann M."/>
        </authorList>
    </citation>
    <scope>NUCLEOTIDE SEQUENCE [LARGE SCALE GENOMIC DNA]</scope>
    <source>
        <strain evidence="1 2">DSM 14472</strain>
    </source>
</reference>
<organism evidence="1 2">
    <name type="scientific">Paenibacillus stellifer</name>
    <dbReference type="NCBI Taxonomy" id="169760"/>
    <lineage>
        <taxon>Bacteria</taxon>
        <taxon>Bacillati</taxon>
        <taxon>Bacillota</taxon>
        <taxon>Bacilli</taxon>
        <taxon>Bacillales</taxon>
        <taxon>Paenibacillaceae</taxon>
        <taxon>Paenibacillus</taxon>
    </lineage>
</organism>
<gene>
    <name evidence="1" type="ORF">PSTEL_00705</name>
</gene>
<protein>
    <submittedName>
        <fullName evidence="1">Uncharacterized protein</fullName>
    </submittedName>
</protein>
<dbReference type="KEGG" id="pste:PSTEL_00705"/>
<dbReference type="Proteomes" id="UP000029507">
    <property type="component" value="Chromosome"/>
</dbReference>